<name>A0A6J7EN19_9ZZZZ</name>
<evidence type="ECO:0000313" key="1">
    <source>
        <dbReference type="EMBL" id="CAB4883581.1"/>
    </source>
</evidence>
<dbReference type="AlphaFoldDB" id="A0A6J7EN19"/>
<dbReference type="PANTHER" id="PTHR11669:SF8">
    <property type="entry name" value="DNA POLYMERASE III SUBUNIT DELTA"/>
    <property type="match status" value="1"/>
</dbReference>
<sequence>MESLDAHPHVKAILGPVIEGRATASHAYLFHGPPGCGRAEVAEALATALLDVGSDRGDTATRVAARSHPDLSWIRPEGANGEILVDDVRDIVGSVPMTPFEAKCRVFVIEGADRMNDSSANAFLKTLEEPPAHAHLILIADATTTVLPTILSRCQSVRFEPPTAAALAKRLEREGIAPDRAEQCARASGGDGTRARLLASENGLALQHAGQELARGALRGGAATARPWLEIISAASERGKAAFAEVEAGAEARLEFAAKSEKKRLQREAEERGKRASRRAESAAADLALFIAEAHLRDVHRAAVGAVDVLPPEQAAVLVSEAGGIRPSDLRHAIERIEQTRRALTLNVNRELAIESLAHQLDGALS</sequence>
<dbReference type="InterPro" id="IPR027417">
    <property type="entry name" value="P-loop_NTPase"/>
</dbReference>
<dbReference type="InterPro" id="IPR050238">
    <property type="entry name" value="DNA_Rep/Repair_Clamp_Loader"/>
</dbReference>
<organism evidence="1">
    <name type="scientific">freshwater metagenome</name>
    <dbReference type="NCBI Taxonomy" id="449393"/>
    <lineage>
        <taxon>unclassified sequences</taxon>
        <taxon>metagenomes</taxon>
        <taxon>ecological metagenomes</taxon>
    </lineage>
</organism>
<dbReference type="PANTHER" id="PTHR11669">
    <property type="entry name" value="REPLICATION FACTOR C / DNA POLYMERASE III GAMMA-TAU SUBUNIT"/>
    <property type="match status" value="1"/>
</dbReference>
<dbReference type="SUPFAM" id="SSF52540">
    <property type="entry name" value="P-loop containing nucleoside triphosphate hydrolases"/>
    <property type="match status" value="1"/>
</dbReference>
<dbReference type="GO" id="GO:0006261">
    <property type="term" value="P:DNA-templated DNA replication"/>
    <property type="evidence" value="ECO:0007669"/>
    <property type="project" value="TreeGrafter"/>
</dbReference>
<reference evidence="1" key="1">
    <citation type="submission" date="2020-05" db="EMBL/GenBank/DDBJ databases">
        <authorList>
            <person name="Chiriac C."/>
            <person name="Salcher M."/>
            <person name="Ghai R."/>
            <person name="Kavagutti S V."/>
        </authorList>
    </citation>
    <scope>NUCLEOTIDE SEQUENCE</scope>
</reference>
<dbReference type="Pfam" id="PF13177">
    <property type="entry name" value="DNA_pol3_delta2"/>
    <property type="match status" value="1"/>
</dbReference>
<accession>A0A6J7EN19</accession>
<proteinExistence type="predicted"/>
<dbReference type="EMBL" id="CAFBLU010000068">
    <property type="protein sequence ID" value="CAB4883581.1"/>
    <property type="molecule type" value="Genomic_DNA"/>
</dbReference>
<gene>
    <name evidence="1" type="ORF">UFOPK3444_01684</name>
</gene>
<dbReference type="Gene3D" id="3.40.50.300">
    <property type="entry name" value="P-loop containing nucleotide triphosphate hydrolases"/>
    <property type="match status" value="1"/>
</dbReference>
<protein>
    <submittedName>
        <fullName evidence="1">Unannotated protein</fullName>
    </submittedName>
</protein>